<dbReference type="EMBL" id="CAHPSF010000003">
    <property type="protein sequence ID" value="CAB5687156.1"/>
    <property type="molecule type" value="Genomic_DNA"/>
</dbReference>
<dbReference type="Proteomes" id="UP000834611">
    <property type="component" value="Unassembled WGS sequence"/>
</dbReference>
<dbReference type="EMBL" id="JAOWIN010000002">
    <property type="protein sequence ID" value="MDI9091896.1"/>
    <property type="molecule type" value="Genomic_DNA"/>
</dbReference>
<name>A0A264VQN6_PRORE</name>
<evidence type="ECO:0000313" key="4">
    <source>
        <dbReference type="EMBL" id="MBW3115492.1"/>
    </source>
</evidence>
<evidence type="ECO:0000313" key="3">
    <source>
        <dbReference type="EMBL" id="MBO1915933.1"/>
    </source>
</evidence>
<dbReference type="PROSITE" id="PS50943">
    <property type="entry name" value="HTH_CROC1"/>
    <property type="match status" value="1"/>
</dbReference>
<dbReference type="EMBL" id="NOWC01000020">
    <property type="protein sequence ID" value="OZS73592.1"/>
    <property type="molecule type" value="Genomic_DNA"/>
</dbReference>
<dbReference type="Proteomes" id="UP000216001">
    <property type="component" value="Unassembled WGS sequence"/>
</dbReference>
<dbReference type="Gene3D" id="1.10.260.40">
    <property type="entry name" value="lambda repressor-like DNA-binding domains"/>
    <property type="match status" value="1"/>
</dbReference>
<dbReference type="InterPro" id="IPR010982">
    <property type="entry name" value="Lambda_DNA-bd_dom_sf"/>
</dbReference>
<dbReference type="EMBL" id="JAGETQ010000014">
    <property type="protein sequence ID" value="MBO1915933.1"/>
    <property type="molecule type" value="Genomic_DNA"/>
</dbReference>
<proteinExistence type="predicted"/>
<dbReference type="SUPFAM" id="SSF47413">
    <property type="entry name" value="lambda repressor-like DNA-binding domains"/>
    <property type="match status" value="1"/>
</dbReference>
<reference evidence="6 7" key="1">
    <citation type="submission" date="2017-07" db="EMBL/GenBank/DDBJ databases">
        <title>blaIMP-27 on transferable plasmids in Proteus mirabilis and Providencia rettgeri.</title>
        <authorList>
            <person name="Potter R."/>
        </authorList>
    </citation>
    <scope>NUCLEOTIDE SEQUENCE [LARGE SCALE GENOMIC DNA]</scope>
    <source>
        <strain evidence="6 7">PR1</strain>
    </source>
</reference>
<dbReference type="Proteomes" id="UP001155882">
    <property type="component" value="Unassembled WGS sequence"/>
</dbReference>
<dbReference type="RefSeq" id="WP_004905402.1">
    <property type="nucleotide sequence ID" value="NZ_ABDWLN020000017.1"/>
</dbReference>
<evidence type="ECO:0000313" key="6">
    <source>
        <dbReference type="EMBL" id="OZS73592.1"/>
    </source>
</evidence>
<organism evidence="6 7">
    <name type="scientific">Providencia rettgeri</name>
    <dbReference type="NCBI Taxonomy" id="587"/>
    <lineage>
        <taxon>Bacteria</taxon>
        <taxon>Pseudomonadati</taxon>
        <taxon>Pseudomonadota</taxon>
        <taxon>Gammaproteobacteria</taxon>
        <taxon>Enterobacterales</taxon>
        <taxon>Morganellaceae</taxon>
        <taxon>Providencia</taxon>
    </lineage>
</organism>
<dbReference type="GO" id="GO:0003677">
    <property type="term" value="F:DNA binding"/>
    <property type="evidence" value="ECO:0007669"/>
    <property type="project" value="InterPro"/>
</dbReference>
<evidence type="ECO:0000313" key="5">
    <source>
        <dbReference type="EMBL" id="MDI9091896.1"/>
    </source>
</evidence>
<dbReference type="Proteomes" id="UP001159001">
    <property type="component" value="Unassembled WGS sequence"/>
</dbReference>
<reference evidence="2" key="2">
    <citation type="submission" date="2020-05" db="EMBL/GenBank/DDBJ databases">
        <authorList>
            <person name="Delgado-Blas J."/>
        </authorList>
    </citation>
    <scope>NUCLEOTIDE SEQUENCE</scope>
    <source>
        <strain evidence="2">BB1453</strain>
    </source>
</reference>
<gene>
    <name evidence="6" type="ORF">CHI95_15835</name>
    <name evidence="2" type="ORF">GHA_01655</name>
    <name evidence="3" type="ORF">J4727_04505</name>
    <name evidence="4" type="ORF">KYI77_03320</name>
    <name evidence="5" type="ORF">OGX73_04590</name>
</gene>
<dbReference type="SMART" id="SM00530">
    <property type="entry name" value="HTH_XRE"/>
    <property type="match status" value="1"/>
</dbReference>
<reference evidence="5" key="5">
    <citation type="submission" date="2022-10" db="EMBL/GenBank/DDBJ databases">
        <title>Bacterial isolates recovered from the One Health project in Brazil.</title>
        <authorList>
            <person name="Valiatti T.B."/>
            <person name="Santos F."/>
            <person name="Cayo R."/>
            <person name="Gales A.C."/>
        </authorList>
    </citation>
    <scope>NUCLEOTIDE SEQUENCE</scope>
    <source>
        <strain evidence="5">PVR188</strain>
    </source>
</reference>
<sequence length="93" mass="10713">MKYINTKELNKSNDLDIVMATAKYLKSARIEKSLTGTELGKLLNLSQQQISRYENGQSAISIDSLHIYLKALGKDWLDYFRSVILVRVHANYY</sequence>
<feature type="domain" description="HTH cro/C1-type" evidence="1">
    <location>
        <begin position="25"/>
        <end position="77"/>
    </location>
</feature>
<dbReference type="CDD" id="cd00093">
    <property type="entry name" value="HTH_XRE"/>
    <property type="match status" value="1"/>
</dbReference>
<reference evidence="3" key="3">
    <citation type="submission" date="2021-03" db="EMBL/GenBank/DDBJ databases">
        <title>Molecular epidemiology and mechanisms of colistin and carbapenem resistance in Enterobacteriaceae from clinical isolates, the environment and porcine samples in Pretoria, South Africa.</title>
        <authorList>
            <person name="Bogoshi D."/>
            <person name="Mbelle N.M."/>
            <person name="Naidoo V."/>
            <person name="Osei Sekyere J."/>
        </authorList>
    </citation>
    <scope>NUCLEOTIDE SEQUENCE</scope>
    <source>
        <strain evidence="3">C052</strain>
    </source>
</reference>
<evidence type="ECO:0000313" key="2">
    <source>
        <dbReference type="EMBL" id="CAB5687156.1"/>
    </source>
</evidence>
<dbReference type="Pfam" id="PF01381">
    <property type="entry name" value="HTH_3"/>
    <property type="match status" value="1"/>
</dbReference>
<evidence type="ECO:0000259" key="1">
    <source>
        <dbReference type="PROSITE" id="PS50943"/>
    </source>
</evidence>
<dbReference type="InterPro" id="IPR001387">
    <property type="entry name" value="Cro/C1-type_HTH"/>
</dbReference>
<dbReference type="AlphaFoldDB" id="A0A264VQN6"/>
<accession>A0A264VQN6</accession>
<evidence type="ECO:0000313" key="7">
    <source>
        <dbReference type="Proteomes" id="UP000216001"/>
    </source>
</evidence>
<comment type="caution">
    <text evidence="6">The sequence shown here is derived from an EMBL/GenBank/DDBJ whole genome shotgun (WGS) entry which is preliminary data.</text>
</comment>
<reference evidence="4" key="4">
    <citation type="submission" date="2021-07" db="EMBL/GenBank/DDBJ databases">
        <authorList>
            <person name="Stanton E."/>
        </authorList>
    </citation>
    <scope>NUCLEOTIDE SEQUENCE</scope>
    <source>
        <strain evidence="4">2021EL-01139</strain>
    </source>
</reference>
<dbReference type="GeneID" id="92273548"/>
<dbReference type="Proteomes" id="UP000664477">
    <property type="component" value="Unassembled WGS sequence"/>
</dbReference>
<protein>
    <submittedName>
        <fullName evidence="4">Helix-turn-helix domain-containing protein</fullName>
    </submittedName>
    <submittedName>
        <fullName evidence="3">Helix-turn-helix transcriptional regulator</fullName>
    </submittedName>
    <submittedName>
        <fullName evidence="2">Transcriptional regulator, y4mF family</fullName>
    </submittedName>
    <submittedName>
        <fullName evidence="6">XRE family transcriptional regulator</fullName>
    </submittedName>
</protein>
<dbReference type="EMBL" id="JAHWLI010000006">
    <property type="protein sequence ID" value="MBW3115492.1"/>
    <property type="molecule type" value="Genomic_DNA"/>
</dbReference>